<protein>
    <submittedName>
        <fullName evidence="3">Type 2 lantibiotic biosynthesis protein LanM</fullName>
    </submittedName>
</protein>
<keyword evidence="4" id="KW-1185">Reference proteome</keyword>
<gene>
    <name evidence="3" type="ORF">Cha6605_2222</name>
</gene>
<evidence type="ECO:0000313" key="3">
    <source>
        <dbReference type="EMBL" id="AFY93305.1"/>
    </source>
</evidence>
<evidence type="ECO:0000259" key="2">
    <source>
        <dbReference type="Pfam" id="PF13575"/>
    </source>
</evidence>
<proteinExistence type="predicted"/>
<feature type="binding site" evidence="1">
    <location>
        <position position="977"/>
    </location>
    <ligand>
        <name>Zn(2+)</name>
        <dbReference type="ChEBI" id="CHEBI:29105"/>
    </ligand>
</feature>
<dbReference type="GO" id="GO:0031179">
    <property type="term" value="P:peptide modification"/>
    <property type="evidence" value="ECO:0007669"/>
    <property type="project" value="InterPro"/>
</dbReference>
<dbReference type="InterPro" id="IPR007822">
    <property type="entry name" value="LANC-like"/>
</dbReference>
<dbReference type="KEGG" id="cmp:Cha6605_2222"/>
<dbReference type="PIRSF" id="PIRSF037228">
    <property type="entry name" value="Lant_mod_RumM"/>
    <property type="match status" value="1"/>
</dbReference>
<dbReference type="GO" id="GO:0046872">
    <property type="term" value="F:metal ion binding"/>
    <property type="evidence" value="ECO:0007669"/>
    <property type="project" value="UniProtKB-KW"/>
</dbReference>
<dbReference type="Gene3D" id="1.50.10.10">
    <property type="match status" value="1"/>
</dbReference>
<dbReference type="Pfam" id="PF13575">
    <property type="entry name" value="DUF4135"/>
    <property type="match status" value="1"/>
</dbReference>
<evidence type="ECO:0000313" key="4">
    <source>
        <dbReference type="Proteomes" id="UP000010366"/>
    </source>
</evidence>
<evidence type="ECO:0000256" key="1">
    <source>
        <dbReference type="PIRSR" id="PIRSR607822-1"/>
    </source>
</evidence>
<dbReference type="AlphaFoldDB" id="K9UES4"/>
<organism evidence="3 4">
    <name type="scientific">Chamaesiphon minutus (strain ATCC 27169 / PCC 6605)</name>
    <dbReference type="NCBI Taxonomy" id="1173020"/>
    <lineage>
        <taxon>Bacteria</taxon>
        <taxon>Bacillati</taxon>
        <taxon>Cyanobacteriota</taxon>
        <taxon>Cyanophyceae</taxon>
        <taxon>Gomontiellales</taxon>
        <taxon>Chamaesiphonaceae</taxon>
        <taxon>Chamaesiphon</taxon>
    </lineage>
</organism>
<dbReference type="SUPFAM" id="SSF158745">
    <property type="entry name" value="LanC-like"/>
    <property type="match status" value="1"/>
</dbReference>
<dbReference type="InterPro" id="IPR017146">
    <property type="entry name" value="Lanti_2_LanM"/>
</dbReference>
<dbReference type="SMART" id="SM01260">
    <property type="entry name" value="LANC_like"/>
    <property type="match status" value="1"/>
</dbReference>
<dbReference type="CDD" id="cd04792">
    <property type="entry name" value="LanM-like"/>
    <property type="match status" value="1"/>
</dbReference>
<keyword evidence="1" id="KW-0862">Zinc</keyword>
<dbReference type="PATRIC" id="fig|1173020.3.peg.2525"/>
<reference evidence="3 4" key="1">
    <citation type="submission" date="2012-05" db="EMBL/GenBank/DDBJ databases">
        <title>Finished chromosome of genome of Chamaesiphon sp. PCC 6605.</title>
        <authorList>
            <consortium name="US DOE Joint Genome Institute"/>
            <person name="Gugger M."/>
            <person name="Coursin T."/>
            <person name="Rippka R."/>
            <person name="Tandeau De Marsac N."/>
            <person name="Huntemann M."/>
            <person name="Wei C.-L."/>
            <person name="Han J."/>
            <person name="Detter J.C."/>
            <person name="Han C."/>
            <person name="Tapia R."/>
            <person name="Chen A."/>
            <person name="Kyrpides N."/>
            <person name="Mavromatis K."/>
            <person name="Markowitz V."/>
            <person name="Szeto E."/>
            <person name="Ivanova N."/>
            <person name="Pagani I."/>
            <person name="Pati A."/>
            <person name="Goodwin L."/>
            <person name="Nordberg H.P."/>
            <person name="Cantor M.N."/>
            <person name="Hua S.X."/>
            <person name="Woyke T."/>
            <person name="Kerfeld C.A."/>
        </authorList>
    </citation>
    <scope>NUCLEOTIDE SEQUENCE [LARGE SCALE GENOMIC DNA]</scope>
    <source>
        <strain evidence="4">ATCC 27169 / PCC 6605</strain>
    </source>
</reference>
<dbReference type="Proteomes" id="UP000010366">
    <property type="component" value="Chromosome"/>
</dbReference>
<dbReference type="eggNOG" id="COG4403">
    <property type="taxonomic scope" value="Bacteria"/>
</dbReference>
<dbReference type="NCBIfam" id="TIGR03897">
    <property type="entry name" value="lanti_2_LanM"/>
    <property type="match status" value="1"/>
</dbReference>
<dbReference type="Pfam" id="PF05147">
    <property type="entry name" value="LANC_like"/>
    <property type="match status" value="1"/>
</dbReference>
<dbReference type="GO" id="GO:0005975">
    <property type="term" value="P:carbohydrate metabolic process"/>
    <property type="evidence" value="ECO:0007669"/>
    <property type="project" value="InterPro"/>
</dbReference>
<dbReference type="HOGENOM" id="CLU_009398_0_0_3"/>
<dbReference type="RefSeq" id="WP_015159459.1">
    <property type="nucleotide sequence ID" value="NC_019697.1"/>
</dbReference>
<sequence>MMMSHRSIAPQINCTPELASIVANASFLWERLDSARFTPDNQPKSEPEIDRRLERWCHVVAQDNWDTLQKRLEWAGSNLDTVRPLLGTVRLTIAEPLPEWAETLQQIIETATDFTSASASFLPIEADNPIVFEDVLLPAIIVARQQLLTRLGDRQLTTDSLPLSMLCADAYRALERSLLQRLSELCAKTLNFEFSQVRPFGENLLNLLGLEPETSNNKTHYTQFVDRLRQDGLLTLFQKYAVMGRLVATAVNFWVEFAVEFLHRLDRDKRDIQRVFGSTTVRSAPNKVTDIQTSLSDPHNRGRTVILLTFESGLKLVYKPKDLGLEVAFNQLLDWCNQHRQLLDFKIIQVLNRNDYGWVEYVEYQPCVDGAAAERFYQRAGMLLCLLYTLRANDCHDENLIASGEYLVPIDLETLMHHEANPIENSPFSQEFETTAIQQFWDSVLRTGMLPRWDFSSDRRSAYDISGLGSGNDRQIARKVPRWQAINTDNMHLRYEFVTLPLEQNVPRLGEIALSANDYQSQIVAGFEQMYRFLMANQDKLLAPDSPLAAMQNRQIRFIFRATQIYGTILQDTWVPDRLKHGVDYSIELDRLCCAFLIAREKPPAWSILSAELQAMEQLDIPLFAASASSDELTVSGHPSIRHYFKQPSYQQVLSQLQALDETDLSRQIAIIQGSFCAKLAQTSSQDRDRWDAESLPLLNSTELIEAAREIASEIAIKAIPDPNDSVNWIGLGYELRAERFQLQVLTDSLYDGRCGVALFLAALSQVDRDPRLGNLALQALQSLRRQIHTLDLESQQRTARLTGIGGAAGLGATIYTFVKVSQFLGDRTLLQDALALSAWISPESIAADRYLDIIHGAAGAMLGLLSLYEVTRETTVLDRAIASGEHLLAHQVSHKGAPKAWRTAGEIPLTGFSHGAAGISYALLRLYAVTQERNYLEAAQAGIEYERNVFSASHANWPDFRELEHTGQPNFLVHWCHGAAGIGLGRLGCFNIAKTPELESEIEIALQTTQHYGLQSIDHLCCGNMGRVEVLLVGAQRCSRADWHRVALHNATNVVAKAKHTGAYQLFSNLPNSVFNPGFFRGTAGIGYQLLRLAQPDRLPSVLLWE</sequence>
<dbReference type="InterPro" id="IPR012341">
    <property type="entry name" value="6hp_glycosidase-like_sf"/>
</dbReference>
<dbReference type="InterPro" id="IPR025410">
    <property type="entry name" value="Lant_dehyd"/>
</dbReference>
<dbReference type="PRINTS" id="PR01950">
    <property type="entry name" value="LANCSUPER"/>
</dbReference>
<accession>K9UES4</accession>
<feature type="binding site" evidence="1">
    <location>
        <position position="1022"/>
    </location>
    <ligand>
        <name>Zn(2+)</name>
        <dbReference type="ChEBI" id="CHEBI:29105"/>
    </ligand>
</feature>
<dbReference type="EMBL" id="CP003600">
    <property type="protein sequence ID" value="AFY93305.1"/>
    <property type="molecule type" value="Genomic_DNA"/>
</dbReference>
<name>K9UES4_CHAP6</name>
<dbReference type="STRING" id="1173020.Cha6605_2222"/>
<feature type="domain" description="Lantibiotic biosynthesis protein dehydration" evidence="2">
    <location>
        <begin position="240"/>
        <end position="626"/>
    </location>
</feature>
<keyword evidence="1" id="KW-0479">Metal-binding</keyword>